<feature type="domain" description="Nicotinamide phosphoribosyltransferase N-terminal" evidence="1">
    <location>
        <begin position="13"/>
        <end position="69"/>
    </location>
</feature>
<dbReference type="PANTHER" id="PTHR43816">
    <property type="entry name" value="NICOTINAMIDE PHOSPHORIBOSYLTRANSFERASE"/>
    <property type="match status" value="1"/>
</dbReference>
<dbReference type="GO" id="GO:0009435">
    <property type="term" value="P:NAD+ biosynthetic process"/>
    <property type="evidence" value="ECO:0007669"/>
    <property type="project" value="TreeGrafter"/>
</dbReference>
<dbReference type="Proteomes" id="UP000030758">
    <property type="component" value="Unassembled WGS sequence"/>
</dbReference>
<dbReference type="AlphaFoldDB" id="A0A085NF89"/>
<evidence type="ECO:0000259" key="1">
    <source>
        <dbReference type="Pfam" id="PF18127"/>
    </source>
</evidence>
<sequence>MESVDNVLYLADSYKYVLKRWMVGRVVTHAMIDEAKEFYMQHFGGLDVFNESGWRYIVDHHNGLLPLRIKAVPEGSVIPYKNVLFTVENTDPCVAWLTNWFEII</sequence>
<gene>
    <name evidence="2" type="ORF">M514_19617</name>
</gene>
<name>A0A085NF89_9BILA</name>
<dbReference type="Pfam" id="PF18127">
    <property type="entry name" value="NAMPT_N"/>
    <property type="match status" value="1"/>
</dbReference>
<protein>
    <recommendedName>
        <fullName evidence="1">Nicotinamide phosphoribosyltransferase N-terminal domain-containing protein</fullName>
    </recommendedName>
</protein>
<dbReference type="PANTHER" id="PTHR43816:SF1">
    <property type="entry name" value="NICOTINAMIDE PHOSPHORIBOSYLTRANSFERASE"/>
    <property type="match status" value="1"/>
</dbReference>
<dbReference type="GO" id="GO:0047280">
    <property type="term" value="F:nicotinamide phosphoribosyltransferase activity"/>
    <property type="evidence" value="ECO:0007669"/>
    <property type="project" value="TreeGrafter"/>
</dbReference>
<dbReference type="InterPro" id="IPR016471">
    <property type="entry name" value="Nicotinamide_PRibTrfase"/>
</dbReference>
<dbReference type="InterPro" id="IPR041529">
    <property type="entry name" value="DUF5598"/>
</dbReference>
<reference evidence="2" key="1">
    <citation type="journal article" date="2014" name="Nat. Genet.">
        <title>Genome and transcriptome of the porcine whipworm Trichuris suis.</title>
        <authorList>
            <person name="Jex A.R."/>
            <person name="Nejsum P."/>
            <person name="Schwarz E.M."/>
            <person name="Hu L."/>
            <person name="Young N.D."/>
            <person name="Hall R.S."/>
            <person name="Korhonen P.K."/>
            <person name="Liao S."/>
            <person name="Thamsborg S."/>
            <person name="Xia J."/>
            <person name="Xu P."/>
            <person name="Wang S."/>
            <person name="Scheerlinck J.P."/>
            <person name="Hofmann A."/>
            <person name="Sternberg P.W."/>
            <person name="Wang J."/>
            <person name="Gasser R.B."/>
        </authorList>
    </citation>
    <scope>NUCLEOTIDE SEQUENCE [LARGE SCALE GENOMIC DNA]</scope>
    <source>
        <strain evidence="2">DCEP-RM93F</strain>
    </source>
</reference>
<evidence type="ECO:0000313" key="2">
    <source>
        <dbReference type="EMBL" id="KFD68135.1"/>
    </source>
</evidence>
<organism evidence="2">
    <name type="scientific">Trichuris suis</name>
    <name type="common">pig whipworm</name>
    <dbReference type="NCBI Taxonomy" id="68888"/>
    <lineage>
        <taxon>Eukaryota</taxon>
        <taxon>Metazoa</taxon>
        <taxon>Ecdysozoa</taxon>
        <taxon>Nematoda</taxon>
        <taxon>Enoplea</taxon>
        <taxon>Dorylaimia</taxon>
        <taxon>Trichinellida</taxon>
        <taxon>Trichuridae</taxon>
        <taxon>Trichuris</taxon>
    </lineage>
</organism>
<accession>A0A085NF89</accession>
<proteinExistence type="predicted"/>
<dbReference type="EMBL" id="KL367507">
    <property type="protein sequence ID" value="KFD68135.1"/>
    <property type="molecule type" value="Genomic_DNA"/>
</dbReference>